<dbReference type="Proteomes" id="UP001159428">
    <property type="component" value="Unassembled WGS sequence"/>
</dbReference>
<protein>
    <submittedName>
        <fullName evidence="2">Uncharacterized protein</fullName>
    </submittedName>
</protein>
<comment type="caution">
    <text evidence="2">The sequence shown here is derived from an EMBL/GenBank/DDBJ whole genome shotgun (WGS) entry which is preliminary data.</text>
</comment>
<name>A0AAU9W689_9CNID</name>
<evidence type="ECO:0000256" key="1">
    <source>
        <dbReference type="SAM" id="Coils"/>
    </source>
</evidence>
<evidence type="ECO:0000313" key="2">
    <source>
        <dbReference type="EMBL" id="CAH3103346.1"/>
    </source>
</evidence>
<dbReference type="AlphaFoldDB" id="A0AAU9W689"/>
<accession>A0AAU9W689</accession>
<keyword evidence="3" id="KW-1185">Reference proteome</keyword>
<proteinExistence type="predicted"/>
<evidence type="ECO:0000313" key="3">
    <source>
        <dbReference type="Proteomes" id="UP001159428"/>
    </source>
</evidence>
<sequence length="291" mass="33441">MWCDGVPLQFEAKDDFKQFIYSPLCSYSSDYHRNKEVKNYLLNVAVNGTVSVLKGLAAASISYQRREETTTDREMISLSSSVYARKGFLVCEKERPAYYDKGIKFEIEGLEIGLEEILIVTTEVERKQTRTENKLEIKARVLFFTVSKKMESIQRSSSQTGFVVIHHYSSKTGEWTRTEFDGGRYEEALAEVHKIETHMSAIPYEVNRAPNNQLSRIRVIAEPSAHENENISFLVELQNEIKFFQLEIAESEALQKSEKTEKLKNALAELQSLKVKGCSWETVDSIKRKIK</sequence>
<keyword evidence="1" id="KW-0175">Coiled coil</keyword>
<reference evidence="2 3" key="1">
    <citation type="submission" date="2022-05" db="EMBL/GenBank/DDBJ databases">
        <authorList>
            <consortium name="Genoscope - CEA"/>
            <person name="William W."/>
        </authorList>
    </citation>
    <scope>NUCLEOTIDE SEQUENCE [LARGE SCALE GENOMIC DNA]</scope>
</reference>
<gene>
    <name evidence="2" type="ORF">PMEA_00035083</name>
</gene>
<organism evidence="2 3">
    <name type="scientific">Pocillopora meandrina</name>
    <dbReference type="NCBI Taxonomy" id="46732"/>
    <lineage>
        <taxon>Eukaryota</taxon>
        <taxon>Metazoa</taxon>
        <taxon>Cnidaria</taxon>
        <taxon>Anthozoa</taxon>
        <taxon>Hexacorallia</taxon>
        <taxon>Scleractinia</taxon>
        <taxon>Astrocoeniina</taxon>
        <taxon>Pocilloporidae</taxon>
        <taxon>Pocillopora</taxon>
    </lineage>
</organism>
<dbReference type="EMBL" id="CALNXJ010000009">
    <property type="protein sequence ID" value="CAH3103346.1"/>
    <property type="molecule type" value="Genomic_DNA"/>
</dbReference>
<feature type="coiled-coil region" evidence="1">
    <location>
        <begin position="234"/>
        <end position="276"/>
    </location>
</feature>